<dbReference type="GO" id="GO:0017089">
    <property type="term" value="F:glycolipid transfer activity"/>
    <property type="evidence" value="ECO:0007669"/>
    <property type="project" value="TreeGrafter"/>
</dbReference>
<evidence type="ECO:0000256" key="2">
    <source>
        <dbReference type="SAM" id="MobiDB-lite"/>
    </source>
</evidence>
<gene>
    <name evidence="5" type="ORF">A4S15_10475</name>
</gene>
<accession>A0A1W9HW20</accession>
<feature type="compositionally biased region" description="Pro residues" evidence="2">
    <location>
        <begin position="216"/>
        <end position="227"/>
    </location>
</feature>
<organism evidence="5 6">
    <name type="scientific">Candidatus Raskinella chloraquaticus</name>
    <dbReference type="NCBI Taxonomy" id="1951219"/>
    <lineage>
        <taxon>Bacteria</taxon>
        <taxon>Pseudomonadati</taxon>
        <taxon>Pseudomonadota</taxon>
        <taxon>Alphaproteobacteria</taxon>
        <taxon>Hyphomicrobiales</taxon>
        <taxon>Phreatobacteraceae</taxon>
        <taxon>Candidatus Raskinella</taxon>
    </lineage>
</organism>
<dbReference type="RefSeq" id="WP_376801976.1">
    <property type="nucleotide sequence ID" value="NZ_DBNB01000034.1"/>
</dbReference>
<feature type="chain" id="PRO_5012913347" description="Organic solvent tolerance-like N-terminal domain-containing protein" evidence="3">
    <location>
        <begin position="20"/>
        <end position="227"/>
    </location>
</feature>
<name>A0A1W9HW20_9HYPH</name>
<dbReference type="InterPro" id="IPR005653">
    <property type="entry name" value="OstA-like_N"/>
</dbReference>
<evidence type="ECO:0000256" key="1">
    <source>
        <dbReference type="ARBA" id="ARBA00022729"/>
    </source>
</evidence>
<dbReference type="PANTHER" id="PTHR36504:SF1">
    <property type="entry name" value="LIPOPOLYSACCHARIDE EXPORT SYSTEM PROTEIN LPTA"/>
    <property type="match status" value="1"/>
</dbReference>
<dbReference type="EMBL" id="LWDL01000018">
    <property type="protein sequence ID" value="OQW51646.1"/>
    <property type="molecule type" value="Genomic_DNA"/>
</dbReference>
<dbReference type="Pfam" id="PF03968">
    <property type="entry name" value="LptD_N"/>
    <property type="match status" value="1"/>
</dbReference>
<keyword evidence="1 3" id="KW-0732">Signal</keyword>
<proteinExistence type="predicted"/>
<reference evidence="5 6" key="1">
    <citation type="journal article" date="2017" name="Water Res.">
        <title>Comammox in drinking water systems.</title>
        <authorList>
            <person name="Wang Y."/>
            <person name="Ma L."/>
            <person name="Mao Y."/>
            <person name="Jiang X."/>
            <person name="Xia Y."/>
            <person name="Yu K."/>
            <person name="Li B."/>
            <person name="Zhang T."/>
        </authorList>
    </citation>
    <scope>NUCLEOTIDE SEQUENCE [LARGE SCALE GENOMIC DNA]</scope>
    <source>
        <strain evidence="5">SG_bin8</strain>
    </source>
</reference>
<comment type="caution">
    <text evidence="5">The sequence shown here is derived from an EMBL/GenBank/DDBJ whole genome shotgun (WGS) entry which is preliminary data.</text>
</comment>
<feature type="signal peptide" evidence="3">
    <location>
        <begin position="1"/>
        <end position="19"/>
    </location>
</feature>
<evidence type="ECO:0000313" key="5">
    <source>
        <dbReference type="EMBL" id="OQW51646.1"/>
    </source>
</evidence>
<evidence type="ECO:0000313" key="6">
    <source>
        <dbReference type="Proteomes" id="UP000192872"/>
    </source>
</evidence>
<dbReference type="GO" id="GO:0015920">
    <property type="term" value="P:lipopolysaccharide transport"/>
    <property type="evidence" value="ECO:0007669"/>
    <property type="project" value="TreeGrafter"/>
</dbReference>
<dbReference type="AlphaFoldDB" id="A0A1W9HW20"/>
<dbReference type="STRING" id="1827387.A4S15_10475"/>
<feature type="region of interest" description="Disordered" evidence="2">
    <location>
        <begin position="190"/>
        <end position="227"/>
    </location>
</feature>
<sequence>MTVTLITALRLPCLSALMAAGFMLAVDGGPLLAQPRQAPAAPTSNAVGGSGPITIDADRLEVLDKDKRAVFSGNVVAARGDMTVRSSTMTVFYDADLTSNTSTSRPAAANSNQSVRRIEMTGKVLFVQRDQQATGDAAVYERASETLILSGNVVLTQCQNVVTGPRLVVNLRTNQAQVEGAPGARVRSILVPGDSSSPQGSAGTGCAQPAAQPPQGAAPPPAAKRKN</sequence>
<dbReference type="InterPro" id="IPR052037">
    <property type="entry name" value="LPS_export_LptA"/>
</dbReference>
<evidence type="ECO:0000259" key="4">
    <source>
        <dbReference type="Pfam" id="PF03968"/>
    </source>
</evidence>
<dbReference type="Gene3D" id="2.60.450.10">
    <property type="entry name" value="Lipopolysaccharide (LPS) transport protein A like domain"/>
    <property type="match status" value="1"/>
</dbReference>
<dbReference type="PANTHER" id="PTHR36504">
    <property type="entry name" value="LIPOPOLYSACCHARIDE EXPORT SYSTEM PROTEIN LPTA"/>
    <property type="match status" value="1"/>
</dbReference>
<protein>
    <recommendedName>
        <fullName evidence="4">Organic solvent tolerance-like N-terminal domain-containing protein</fullName>
    </recommendedName>
</protein>
<dbReference type="GO" id="GO:0009279">
    <property type="term" value="C:cell outer membrane"/>
    <property type="evidence" value="ECO:0007669"/>
    <property type="project" value="TreeGrafter"/>
</dbReference>
<dbReference type="Proteomes" id="UP000192872">
    <property type="component" value="Unassembled WGS sequence"/>
</dbReference>
<feature type="domain" description="Organic solvent tolerance-like N-terminal" evidence="4">
    <location>
        <begin position="54"/>
        <end position="174"/>
    </location>
</feature>
<evidence type="ECO:0000256" key="3">
    <source>
        <dbReference type="SAM" id="SignalP"/>
    </source>
</evidence>
<dbReference type="GO" id="GO:0030288">
    <property type="term" value="C:outer membrane-bounded periplasmic space"/>
    <property type="evidence" value="ECO:0007669"/>
    <property type="project" value="TreeGrafter"/>
</dbReference>